<dbReference type="EMBL" id="JAESVA010000005">
    <property type="protein sequence ID" value="MCB8881899.1"/>
    <property type="molecule type" value="Genomic_DNA"/>
</dbReference>
<dbReference type="Proteomes" id="UP000721844">
    <property type="component" value="Unassembled WGS sequence"/>
</dbReference>
<reference evidence="1 2" key="1">
    <citation type="journal article" date="2021" name="Microorganisms">
        <title>Acidisoma silvae sp. nov. and Acidisomacellulosilytica sp. nov., Two Acidophilic Bacteria Isolated from Decaying Wood, Hydrolyzing Cellulose and Producing Poly-3-hydroxybutyrate.</title>
        <authorList>
            <person name="Mieszkin S."/>
            <person name="Pouder E."/>
            <person name="Uroz S."/>
            <person name="Simon-Colin C."/>
            <person name="Alain K."/>
        </authorList>
    </citation>
    <scope>NUCLEOTIDE SEQUENCE [LARGE SCALE GENOMIC DNA]</scope>
    <source>
        <strain evidence="1 2">HW T5.17</strain>
    </source>
</reference>
<comment type="caution">
    <text evidence="1">The sequence shown here is derived from an EMBL/GenBank/DDBJ whole genome shotgun (WGS) entry which is preliminary data.</text>
</comment>
<evidence type="ECO:0000313" key="2">
    <source>
        <dbReference type="Proteomes" id="UP000721844"/>
    </source>
</evidence>
<dbReference type="RefSeq" id="WP_227308553.1">
    <property type="nucleotide sequence ID" value="NZ_JAESVA010000005.1"/>
</dbReference>
<organism evidence="1 2">
    <name type="scientific">Acidisoma cellulosilyticum</name>
    <dbReference type="NCBI Taxonomy" id="2802395"/>
    <lineage>
        <taxon>Bacteria</taxon>
        <taxon>Pseudomonadati</taxon>
        <taxon>Pseudomonadota</taxon>
        <taxon>Alphaproteobacteria</taxon>
        <taxon>Acetobacterales</taxon>
        <taxon>Acidocellaceae</taxon>
        <taxon>Acidisoma</taxon>
    </lineage>
</organism>
<proteinExistence type="predicted"/>
<gene>
    <name evidence="1" type="ORF">ACELLULO517_16770</name>
</gene>
<dbReference type="AlphaFoldDB" id="A0A963Z355"/>
<sequence length="161" mass="16823">MMTINRLKALSDSYGADLLRWPADERRDAEALLRVSADAQAILASAAETDALFDAMSRAEHAALWTEAEEAAAVARLRAGVSGHIARDGVARGQRRRWPGLVSLNHGFAVVQANLGWLGLATSGGIAVAGGFLIGAISAPSGISEGVLSLLQTSPLHVLPF</sequence>
<protein>
    <submittedName>
        <fullName evidence="1">Uncharacterized protein</fullName>
    </submittedName>
</protein>
<evidence type="ECO:0000313" key="1">
    <source>
        <dbReference type="EMBL" id="MCB8881899.1"/>
    </source>
</evidence>
<keyword evidence="2" id="KW-1185">Reference proteome</keyword>
<accession>A0A963Z355</accession>
<name>A0A963Z355_9PROT</name>